<name>A0ABS6YB44_9BACT</name>
<dbReference type="CDD" id="cd00075">
    <property type="entry name" value="HATPase"/>
    <property type="match status" value="1"/>
</dbReference>
<keyword evidence="7" id="KW-0812">Transmembrane</keyword>
<keyword evidence="10" id="KW-1185">Reference proteome</keyword>
<organism evidence="9 10">
    <name type="scientific">Hoylesella nanceiensis</name>
    <dbReference type="NCBI Taxonomy" id="425941"/>
    <lineage>
        <taxon>Bacteria</taxon>
        <taxon>Pseudomonadati</taxon>
        <taxon>Bacteroidota</taxon>
        <taxon>Bacteroidia</taxon>
        <taxon>Bacteroidales</taxon>
        <taxon>Prevotellaceae</taxon>
        <taxon>Hoylesella</taxon>
    </lineage>
</organism>
<evidence type="ECO:0000256" key="2">
    <source>
        <dbReference type="ARBA" id="ARBA00012438"/>
    </source>
</evidence>
<dbReference type="PANTHER" id="PTHR43711">
    <property type="entry name" value="TWO-COMPONENT HISTIDINE KINASE"/>
    <property type="match status" value="1"/>
</dbReference>
<feature type="domain" description="Histidine kinase" evidence="8">
    <location>
        <begin position="483"/>
        <end position="697"/>
    </location>
</feature>
<dbReference type="InterPro" id="IPR050736">
    <property type="entry name" value="Sensor_HK_Regulatory"/>
</dbReference>
<dbReference type="InterPro" id="IPR003594">
    <property type="entry name" value="HATPase_dom"/>
</dbReference>
<sequence length="1151" mass="133569">MFFSSACTAQKSRSLVDELNETSYLFHYKDLDSTNYYATKALKLSEGYGAGHAEALNNIAFVSTAKMNYNEAKTQLFEAQKVTDNQIELLISDIMFMRLCQRQSKNKEFYDYKQHAEERLERIKEEEDVLNLHQRKRLLFARTEYYIILSTYFYYIGLNENSIEALQNIDPHGGIQRDTAQLLNYYYSIGSGGIVHKKDNYSAKQEELDYLINCYTIAKKNGFIYWEANALQSISESLSNPETGNTLVMNNSSMLRTIIPDNQFEDLLAKEIAVKSVDLFKKYGDVYQIAGSYRTLAKSFWEQGQYEDALWCLEHALSDNIKIQQAPDLVASIREQMSLAYSAIDDKQLSDYNRNIYLDMQEITRQDRFLESRAEQLSKSSHQLNIMVTSVVIMILLVILLLFIFDRMKRRSDRKFKITSLLSPLEQWEAENKQKLEDFQDTCEEVKEQLYQEQRYVVMNKEKNIEQRAKVSLVSNTYPLIDRMVNEIHKLIINTSESTDIRQQRLAYISELANSINQTNTVLTSWIQMHKGDISLRIESFPLQTIFELLKKNSMSYQLKNINLNVVDTSEVVKADKTLTLFMINTLADNARKFTPSGGEVTISAKSLDDYVEVSIIDNGVGIDEEGLRNLFSFKKIELKQNTSSIQEKGYGFGLMNCKGIIEKYKKVSSIFKNCSIGAESEVGKGSRFYFTLPKGLKKTFLVLFCSILSAASFGAPNIDKQEKQFIQKAGEYADSAYYSNLNETYELTLEFTDSCIVYLNKAYHVKHPKSNILLKEIGDPNKAAELIWFAKHVNTDYDIILDFRNESAVAALALNRWDLYNYNNSVYTQLFRIKSADNTLGDYVKVMQTSESNKNIAIILLILLLVLLIPAYYFLYYRHELYYRFCIDKINRINSILLSDTQNAKEKLRLIETLWSNSFNKEQSNTRLHLLNDIVKKIKHSLKLECTLLEQQNKDLTLLKDELSKTKYEADALYISNNLLDNSLSTFKHETMYYPSRIKQLIEQEDIEIKVVEELLHYYKELYSLFLLQAVSQLRSKINVDTSTLKYLFSLIKKINQITTLAIEEEPYGDKYVKVYIELPANNLKEKELKQMFTSETIDIRYLICRQIIRELGEETNMRAVGIQAIERNNKQYIEIVFTTVIWKNLKSLL</sequence>
<dbReference type="Pfam" id="PF17139">
    <property type="entry name" value="DUF5112"/>
    <property type="match status" value="1"/>
</dbReference>
<evidence type="ECO:0000256" key="1">
    <source>
        <dbReference type="ARBA" id="ARBA00000085"/>
    </source>
</evidence>
<dbReference type="Proteomes" id="UP000788426">
    <property type="component" value="Unassembled WGS sequence"/>
</dbReference>
<keyword evidence="5" id="KW-0902">Two-component regulatory system</keyword>
<accession>A0ABS6YB44</accession>
<dbReference type="InterPro" id="IPR033406">
    <property type="entry name" value="DUF5113"/>
</dbReference>
<proteinExistence type="predicted"/>
<feature type="transmembrane region" description="Helical" evidence="7">
    <location>
        <begin position="384"/>
        <end position="405"/>
    </location>
</feature>
<dbReference type="InterPro" id="IPR005467">
    <property type="entry name" value="His_kinase_dom"/>
</dbReference>
<dbReference type="SMART" id="SM00387">
    <property type="entry name" value="HATPase_c"/>
    <property type="match status" value="1"/>
</dbReference>
<evidence type="ECO:0000256" key="6">
    <source>
        <dbReference type="SAM" id="Coils"/>
    </source>
</evidence>
<keyword evidence="4" id="KW-0418">Kinase</keyword>
<keyword evidence="7" id="KW-0472">Membrane</keyword>
<dbReference type="EMBL" id="JAHXCT010000001">
    <property type="protein sequence ID" value="MBW4768406.1"/>
    <property type="molecule type" value="Genomic_DNA"/>
</dbReference>
<evidence type="ECO:0000256" key="5">
    <source>
        <dbReference type="ARBA" id="ARBA00023012"/>
    </source>
</evidence>
<evidence type="ECO:0000313" key="10">
    <source>
        <dbReference type="Proteomes" id="UP000788426"/>
    </source>
</evidence>
<evidence type="ECO:0000256" key="3">
    <source>
        <dbReference type="ARBA" id="ARBA00022679"/>
    </source>
</evidence>
<evidence type="ECO:0000313" key="9">
    <source>
        <dbReference type="EMBL" id="MBW4768406.1"/>
    </source>
</evidence>
<protein>
    <recommendedName>
        <fullName evidence="2">histidine kinase</fullName>
        <ecNumber evidence="2">2.7.13.3</ecNumber>
    </recommendedName>
</protein>
<dbReference type="InterPro" id="IPR033405">
    <property type="entry name" value="DUF5112"/>
</dbReference>
<feature type="transmembrane region" description="Helical" evidence="7">
    <location>
        <begin position="857"/>
        <end position="876"/>
    </location>
</feature>
<evidence type="ECO:0000256" key="4">
    <source>
        <dbReference type="ARBA" id="ARBA00022777"/>
    </source>
</evidence>
<keyword evidence="7" id="KW-1133">Transmembrane helix</keyword>
<gene>
    <name evidence="9" type="ORF">KZO38_01295</name>
</gene>
<dbReference type="PANTHER" id="PTHR43711:SF31">
    <property type="entry name" value="HISTIDINE KINASE"/>
    <property type="match status" value="1"/>
</dbReference>
<reference evidence="9 10" key="1">
    <citation type="submission" date="2021-07" db="EMBL/GenBank/DDBJ databases">
        <title>Genomic diversity and antimicrobial resistance of Prevotella spp. isolated from chronic lung disease airways.</title>
        <authorList>
            <person name="Webb K.A."/>
            <person name="Olagoke O.S."/>
            <person name="Baird T."/>
            <person name="Neill J."/>
            <person name="Pham A."/>
            <person name="Wells T.J."/>
            <person name="Ramsay K.A."/>
            <person name="Bell S.C."/>
            <person name="Sarovich D.S."/>
            <person name="Price E.P."/>
        </authorList>
    </citation>
    <scope>NUCLEOTIDE SEQUENCE [LARGE SCALE GENOMIC DNA]</scope>
    <source>
        <strain evidence="9 10">SCHI0011.S.12</strain>
    </source>
</reference>
<dbReference type="Pfam" id="PF17140">
    <property type="entry name" value="DUF5113"/>
    <property type="match status" value="2"/>
</dbReference>
<dbReference type="Pfam" id="PF02518">
    <property type="entry name" value="HATPase_c"/>
    <property type="match status" value="1"/>
</dbReference>
<comment type="caution">
    <text evidence="9">The sequence shown here is derived from an EMBL/GenBank/DDBJ whole genome shotgun (WGS) entry which is preliminary data.</text>
</comment>
<evidence type="ECO:0000256" key="7">
    <source>
        <dbReference type="SAM" id="Phobius"/>
    </source>
</evidence>
<feature type="coiled-coil region" evidence="6">
    <location>
        <begin position="106"/>
        <end position="133"/>
    </location>
</feature>
<dbReference type="EC" id="2.7.13.3" evidence="2"/>
<dbReference type="PROSITE" id="PS50109">
    <property type="entry name" value="HIS_KIN"/>
    <property type="match status" value="1"/>
</dbReference>
<keyword evidence="6" id="KW-0175">Coiled coil</keyword>
<keyword evidence="3" id="KW-0808">Transferase</keyword>
<evidence type="ECO:0000259" key="8">
    <source>
        <dbReference type="PROSITE" id="PS50109"/>
    </source>
</evidence>
<comment type="catalytic activity">
    <reaction evidence="1">
        <text>ATP + protein L-histidine = ADP + protein N-phospho-L-histidine.</text>
        <dbReference type="EC" id="2.7.13.3"/>
    </reaction>
</comment>